<evidence type="ECO:0000313" key="7">
    <source>
        <dbReference type="EMBL" id="MCS3922718.1"/>
    </source>
</evidence>
<protein>
    <submittedName>
        <fullName evidence="7">Multimeric flavodoxin WrbA</fullName>
    </submittedName>
</protein>
<feature type="domain" description="NADPH-dependent FMN reductase-like" evidence="6">
    <location>
        <begin position="1"/>
        <end position="161"/>
    </location>
</feature>
<accession>A0ABT2EXM5</accession>
<dbReference type="InterPro" id="IPR051796">
    <property type="entry name" value="ISF_SsuE-like"/>
</dbReference>
<evidence type="ECO:0000313" key="8">
    <source>
        <dbReference type="Proteomes" id="UP001140258"/>
    </source>
</evidence>
<keyword evidence="4" id="KW-0288">FMN</keyword>
<name>A0ABT2EXM5_METVO</name>
<evidence type="ECO:0000256" key="4">
    <source>
        <dbReference type="ARBA" id="ARBA00022643"/>
    </source>
</evidence>
<organism evidence="7 8">
    <name type="scientific">Methanococcus voltae PS</name>
    <dbReference type="NCBI Taxonomy" id="523842"/>
    <lineage>
        <taxon>Archaea</taxon>
        <taxon>Methanobacteriati</taxon>
        <taxon>Methanobacteriota</taxon>
        <taxon>Methanomada group</taxon>
        <taxon>Methanococci</taxon>
        <taxon>Methanococcales</taxon>
        <taxon>Methanococcaceae</taxon>
        <taxon>Methanococcus</taxon>
    </lineage>
</organism>
<comment type="similarity">
    <text evidence="5">Belongs to the SsuE family. Isf subfamily.</text>
</comment>
<keyword evidence="3" id="KW-0285">Flavoprotein</keyword>
<dbReference type="PANTHER" id="PTHR43278">
    <property type="entry name" value="NAD(P)H-DEPENDENT FMN-CONTAINING OXIDOREDUCTASE YWQN-RELATED"/>
    <property type="match status" value="1"/>
</dbReference>
<dbReference type="SUPFAM" id="SSF52218">
    <property type="entry name" value="Flavoproteins"/>
    <property type="match status" value="1"/>
</dbReference>
<dbReference type="EMBL" id="JANUCQ010000004">
    <property type="protein sequence ID" value="MCS3922718.1"/>
    <property type="molecule type" value="Genomic_DNA"/>
</dbReference>
<dbReference type="InterPro" id="IPR029039">
    <property type="entry name" value="Flavoprotein-like_sf"/>
</dbReference>
<gene>
    <name evidence="7" type="ORF">M2325_001428</name>
</gene>
<sequence>MKILGISGSPRLEGTDFAVQHALTYLSDKCKTNGIECETKYITVARKELNFCIHCDHCIRKKQGCVHKDSMQEVYEALQWADGIIMGTPCYNGNVSGQLKTVMDRCRALFAMELHAIRDKYGMGISVGGDRNGGQEVALKTIHDFYILNGALPVSGGSFGSNLGATFWSRDLGREGVENDTEGARVLKRTLNKFYNELSKK</sequence>
<evidence type="ECO:0000256" key="5">
    <source>
        <dbReference type="ARBA" id="ARBA00038292"/>
    </source>
</evidence>
<dbReference type="PANTHER" id="PTHR43278:SF3">
    <property type="entry name" value="IRON-SULFUR FLAVOPROTEIN MJ0731"/>
    <property type="match status" value="1"/>
</dbReference>
<comment type="caution">
    <text evidence="7">The sequence shown here is derived from an EMBL/GenBank/DDBJ whole genome shotgun (WGS) entry which is preliminary data.</text>
</comment>
<dbReference type="InterPro" id="IPR005025">
    <property type="entry name" value="FMN_Rdtase-like_dom"/>
</dbReference>
<comment type="cofactor">
    <cofactor evidence="2">
        <name>[4Fe-4S] cluster</name>
        <dbReference type="ChEBI" id="CHEBI:49883"/>
    </cofactor>
</comment>
<dbReference type="RefSeq" id="WP_259052356.1">
    <property type="nucleotide sequence ID" value="NZ_JANUCQ010000004.1"/>
</dbReference>
<dbReference type="Gene3D" id="3.40.50.360">
    <property type="match status" value="1"/>
</dbReference>
<proteinExistence type="inferred from homology"/>
<dbReference type="Proteomes" id="UP001140258">
    <property type="component" value="Unassembled WGS sequence"/>
</dbReference>
<keyword evidence="8" id="KW-1185">Reference proteome</keyword>
<evidence type="ECO:0000256" key="1">
    <source>
        <dbReference type="ARBA" id="ARBA00001917"/>
    </source>
</evidence>
<evidence type="ECO:0000256" key="3">
    <source>
        <dbReference type="ARBA" id="ARBA00022630"/>
    </source>
</evidence>
<evidence type="ECO:0000259" key="6">
    <source>
        <dbReference type="Pfam" id="PF03358"/>
    </source>
</evidence>
<dbReference type="Pfam" id="PF03358">
    <property type="entry name" value="FMN_red"/>
    <property type="match status" value="1"/>
</dbReference>
<evidence type="ECO:0000256" key="2">
    <source>
        <dbReference type="ARBA" id="ARBA00001966"/>
    </source>
</evidence>
<reference evidence="7" key="1">
    <citation type="submission" date="2022-08" db="EMBL/GenBank/DDBJ databases">
        <title>Genomic Encyclopedia of Type Strains, Phase V (KMG-V): Genome sequencing to study the core and pangenomes of soil and plant-associated prokaryotes.</title>
        <authorList>
            <person name="Whitman W."/>
        </authorList>
    </citation>
    <scope>NUCLEOTIDE SEQUENCE</scope>
    <source>
        <strain evidence="7">PS</strain>
    </source>
</reference>
<comment type="cofactor">
    <cofactor evidence="1">
        <name>FMN</name>
        <dbReference type="ChEBI" id="CHEBI:58210"/>
    </cofactor>
</comment>